<feature type="compositionally biased region" description="Basic and acidic residues" evidence="1">
    <location>
        <begin position="539"/>
        <end position="549"/>
    </location>
</feature>
<name>A0A2N1J841_9BASI</name>
<dbReference type="AlphaFoldDB" id="A0A2N1J841"/>
<dbReference type="OrthoDB" id="6103986at2759"/>
<proteinExistence type="predicted"/>
<dbReference type="CDD" id="cd21134">
    <property type="entry name" value="YTH"/>
    <property type="match status" value="1"/>
</dbReference>
<dbReference type="GO" id="GO:0000398">
    <property type="term" value="P:mRNA splicing, via spliceosome"/>
    <property type="evidence" value="ECO:0007669"/>
    <property type="project" value="TreeGrafter"/>
</dbReference>
<feature type="domain" description="YTH" evidence="2">
    <location>
        <begin position="423"/>
        <end position="664"/>
    </location>
</feature>
<evidence type="ECO:0000313" key="3">
    <source>
        <dbReference type="EMBL" id="PKI82724.1"/>
    </source>
</evidence>
<feature type="compositionally biased region" description="Low complexity" evidence="1">
    <location>
        <begin position="525"/>
        <end position="537"/>
    </location>
</feature>
<dbReference type="InterPro" id="IPR045168">
    <property type="entry name" value="YTH_prot"/>
</dbReference>
<dbReference type="STRING" id="2020962.A0A2N1J841"/>
<keyword evidence="4" id="KW-1185">Reference proteome</keyword>
<feature type="region of interest" description="Disordered" evidence="1">
    <location>
        <begin position="217"/>
        <end position="294"/>
    </location>
</feature>
<dbReference type="GO" id="GO:1990247">
    <property type="term" value="F:N6-methyladenosine-containing RNA reader activity"/>
    <property type="evidence" value="ECO:0007669"/>
    <property type="project" value="TreeGrafter"/>
</dbReference>
<dbReference type="Gene3D" id="3.10.590.10">
    <property type="entry name" value="ph1033 like domains"/>
    <property type="match status" value="2"/>
</dbReference>
<evidence type="ECO:0000259" key="2">
    <source>
        <dbReference type="PROSITE" id="PS50882"/>
    </source>
</evidence>
<sequence>MNTQQPASMNMPTYFANTDPYYEQASVTYTRAGPNADSAQYPGYYYYGHFPENHPPWPPYASEQPLYSLPDEHDGTHESDTTLANALHSQQLNTVLLEVPFSMPIYQRPFFYPNSAMVGQCAYPPHPENSQPEQALYAQNGHHAPSQTFTNVCSPHPPKHMYLNSALASHTQPPYMYRDFTSCYGYPTMLSPQVMPQAYPVLPNYAPAHVPAAREVKETVQKHRMHSSSGDFRGRRANPKLGKARQWGEGPVRESSTENEPAKLDEEHGKGNGAATSPPRSKMSLHCGATSESQRQGMRTNFVMWCGNVPSDAMVDELWSFFIGIPDDFGLDNTSAGSSPNATQGSDSSLGLSDPQEPGLVADNAAGIVSIFIISPQRGKGVHVSWYRAQTKAHEQKEVGSASDALSFTSTNSSLLRQPMFEHRFFILKSSSHEALVEALRTNVWRTQPHNEPVLDQAFRNSKRVTLLFSENFSGQFFGHADMASHIGGALPADTALKEKRGIPPDREYGSASAEMHSSDGVDRTSTSSSISGTPSINAERDAKEELAREAKERNLSLENMDRTHIENAGDTHMDTGILPRDISAVTYPSGAPCMPSQNLTPLIHEKTAQIGSPFYITWKNADPLPFADIQSLRNPWRDNRLVKVSRDGTELEPNVGRRLLDLWGPHNTTA</sequence>
<dbReference type="PROSITE" id="PS50882">
    <property type="entry name" value="YTH"/>
    <property type="match status" value="1"/>
</dbReference>
<feature type="region of interest" description="Disordered" evidence="1">
    <location>
        <begin position="501"/>
        <end position="549"/>
    </location>
</feature>
<dbReference type="EMBL" id="KZ454994">
    <property type="protein sequence ID" value="PKI82724.1"/>
    <property type="molecule type" value="Genomic_DNA"/>
</dbReference>
<dbReference type="Pfam" id="PF04146">
    <property type="entry name" value="YTH"/>
    <property type="match status" value="1"/>
</dbReference>
<reference evidence="3 4" key="1">
    <citation type="submission" date="2017-10" db="EMBL/GenBank/DDBJ databases">
        <title>A novel species of cold-tolerant Malassezia isolated from bats.</title>
        <authorList>
            <person name="Lorch J.M."/>
            <person name="Palmer J.M."/>
            <person name="Vanderwolf K.J."/>
            <person name="Schmidt K.Z."/>
            <person name="Verant M.L."/>
            <person name="Weller T.J."/>
            <person name="Blehert D.S."/>
        </authorList>
    </citation>
    <scope>NUCLEOTIDE SEQUENCE [LARGE SCALE GENOMIC DNA]</scope>
    <source>
        <strain evidence="3 4">NWHC:44797-103</strain>
    </source>
</reference>
<evidence type="ECO:0000313" key="4">
    <source>
        <dbReference type="Proteomes" id="UP000232875"/>
    </source>
</evidence>
<accession>A0A2N1J841</accession>
<dbReference type="GO" id="GO:0003729">
    <property type="term" value="F:mRNA binding"/>
    <property type="evidence" value="ECO:0007669"/>
    <property type="project" value="TreeGrafter"/>
</dbReference>
<feature type="compositionally biased region" description="Polar residues" evidence="1">
    <location>
        <begin position="334"/>
        <end position="351"/>
    </location>
</feature>
<dbReference type="PANTHER" id="PTHR12357">
    <property type="entry name" value="YTH YT521-B HOMOLOGY DOMAIN-CONTAINING"/>
    <property type="match status" value="1"/>
</dbReference>
<organism evidence="3 4">
    <name type="scientific">Malassezia vespertilionis</name>
    <dbReference type="NCBI Taxonomy" id="2020962"/>
    <lineage>
        <taxon>Eukaryota</taxon>
        <taxon>Fungi</taxon>
        <taxon>Dikarya</taxon>
        <taxon>Basidiomycota</taxon>
        <taxon>Ustilaginomycotina</taxon>
        <taxon>Malasseziomycetes</taxon>
        <taxon>Malasseziales</taxon>
        <taxon>Malasseziaceae</taxon>
        <taxon>Malassezia</taxon>
    </lineage>
</organism>
<dbReference type="GO" id="GO:0005654">
    <property type="term" value="C:nucleoplasm"/>
    <property type="evidence" value="ECO:0007669"/>
    <property type="project" value="TreeGrafter"/>
</dbReference>
<evidence type="ECO:0000256" key="1">
    <source>
        <dbReference type="SAM" id="MobiDB-lite"/>
    </source>
</evidence>
<dbReference type="PANTHER" id="PTHR12357:SF3">
    <property type="entry name" value="YTH DOMAIN-CONTAINING PROTEIN 1"/>
    <property type="match status" value="1"/>
</dbReference>
<dbReference type="InterPro" id="IPR007275">
    <property type="entry name" value="YTH_domain"/>
</dbReference>
<protein>
    <recommendedName>
        <fullName evidence="2">YTH domain-containing protein</fullName>
    </recommendedName>
</protein>
<dbReference type="Proteomes" id="UP000232875">
    <property type="component" value="Unassembled WGS sequence"/>
</dbReference>
<feature type="region of interest" description="Disordered" evidence="1">
    <location>
        <begin position="334"/>
        <end position="357"/>
    </location>
</feature>
<dbReference type="GO" id="GO:0000381">
    <property type="term" value="P:regulation of alternative mRNA splicing, via spliceosome"/>
    <property type="evidence" value="ECO:0007669"/>
    <property type="project" value="TreeGrafter"/>
</dbReference>
<gene>
    <name evidence="3" type="ORF">MVES_003551</name>
</gene>
<feature type="compositionally biased region" description="Basic and acidic residues" evidence="1">
    <location>
        <begin position="251"/>
        <end position="270"/>
    </location>
</feature>